<evidence type="ECO:0000256" key="3">
    <source>
        <dbReference type="ARBA" id="ARBA00022490"/>
    </source>
</evidence>
<dbReference type="InterPro" id="IPR023302">
    <property type="entry name" value="Pept_S9A_N"/>
</dbReference>
<dbReference type="SUPFAM" id="SSF50993">
    <property type="entry name" value="Peptidase/esterase 'gauge' domain"/>
    <property type="match status" value="1"/>
</dbReference>
<evidence type="ECO:0000256" key="6">
    <source>
        <dbReference type="ARBA" id="ARBA00022825"/>
    </source>
</evidence>
<protein>
    <recommendedName>
        <fullName evidence="8">Prolyl endopeptidase</fullName>
        <ecNumber evidence="8">3.4.21.-</ecNumber>
    </recommendedName>
</protein>
<dbReference type="Gene3D" id="2.130.10.120">
    <property type="entry name" value="Prolyl oligopeptidase, N-terminal domain"/>
    <property type="match status" value="1"/>
</dbReference>
<dbReference type="EMBL" id="CM004474">
    <property type="protein sequence ID" value="OCT79342.1"/>
    <property type="molecule type" value="Genomic_DNA"/>
</dbReference>
<dbReference type="EC" id="3.4.21.-" evidence="8"/>
<dbReference type="OMA" id="NGYWYIT"/>
<evidence type="ECO:0000256" key="1">
    <source>
        <dbReference type="ARBA" id="ARBA00004514"/>
    </source>
</evidence>
<gene>
    <name evidence="11" type="ORF">XELAEV_18026154mg</name>
</gene>
<reference evidence="12" key="1">
    <citation type="journal article" date="2016" name="Nature">
        <title>Genome evolution in the allotetraploid frog Xenopus laevis.</title>
        <authorList>
            <person name="Session A.M."/>
            <person name="Uno Y."/>
            <person name="Kwon T."/>
            <person name="Chapman J.A."/>
            <person name="Toyoda A."/>
            <person name="Takahashi S."/>
            <person name="Fukui A."/>
            <person name="Hikosaka A."/>
            <person name="Suzuki A."/>
            <person name="Kondo M."/>
            <person name="van Heeringen S.J."/>
            <person name="Quigley I."/>
            <person name="Heinz S."/>
            <person name="Ogino H."/>
            <person name="Ochi H."/>
            <person name="Hellsten U."/>
            <person name="Lyons J.B."/>
            <person name="Simakov O."/>
            <person name="Putnam N."/>
            <person name="Stites J."/>
            <person name="Kuroki Y."/>
            <person name="Tanaka T."/>
            <person name="Michiue T."/>
            <person name="Watanabe M."/>
            <person name="Bogdanovic O."/>
            <person name="Lister R."/>
            <person name="Georgiou G."/>
            <person name="Paranjpe S.S."/>
            <person name="van Kruijsbergen I."/>
            <person name="Shu S."/>
            <person name="Carlson J."/>
            <person name="Kinoshita T."/>
            <person name="Ohta Y."/>
            <person name="Mawaribuchi S."/>
            <person name="Jenkins J."/>
            <person name="Grimwood J."/>
            <person name="Schmutz J."/>
            <person name="Mitros T."/>
            <person name="Mozaffari S.V."/>
            <person name="Suzuki Y."/>
            <person name="Haramoto Y."/>
            <person name="Yamamoto T.S."/>
            <person name="Takagi C."/>
            <person name="Heald R."/>
            <person name="Miller K."/>
            <person name="Haudenschild C."/>
            <person name="Kitzman J."/>
            <person name="Nakayama T."/>
            <person name="Izutsu Y."/>
            <person name="Robert J."/>
            <person name="Fortriede J."/>
            <person name="Burns K."/>
            <person name="Lotay V."/>
            <person name="Karimi K."/>
            <person name="Yasuoka Y."/>
            <person name="Dichmann D.S."/>
            <person name="Flajnik M.F."/>
            <person name="Houston D.W."/>
            <person name="Shendure J."/>
            <person name="DuPasquier L."/>
            <person name="Vize P.D."/>
            <person name="Zorn A.M."/>
            <person name="Ito M."/>
            <person name="Marcotte E.M."/>
            <person name="Wallingford J.B."/>
            <person name="Ito Y."/>
            <person name="Asashima M."/>
            <person name="Ueno N."/>
            <person name="Matsuda Y."/>
            <person name="Veenstra G.J."/>
            <person name="Fujiyama A."/>
            <person name="Harland R.M."/>
            <person name="Taira M."/>
            <person name="Rokhsar D.S."/>
        </authorList>
    </citation>
    <scope>NUCLEOTIDE SEQUENCE [LARGE SCALE GENOMIC DNA]</scope>
    <source>
        <strain evidence="12">J</strain>
    </source>
</reference>
<evidence type="ECO:0000256" key="5">
    <source>
        <dbReference type="ARBA" id="ARBA00022801"/>
    </source>
</evidence>
<proteinExistence type="inferred from homology"/>
<dbReference type="AlphaFoldDB" id="A0A974CTU1"/>
<evidence type="ECO:0000256" key="8">
    <source>
        <dbReference type="RuleBase" id="RU368024"/>
    </source>
</evidence>
<dbReference type="GO" id="GO:0006508">
    <property type="term" value="P:proteolysis"/>
    <property type="evidence" value="ECO:0007669"/>
    <property type="project" value="UniProtKB-KW"/>
</dbReference>
<dbReference type="PRINTS" id="PR00862">
    <property type="entry name" value="PROLIGOPTASE"/>
</dbReference>
<dbReference type="Gene3D" id="3.40.50.1820">
    <property type="entry name" value="alpha/beta hydrolase"/>
    <property type="match status" value="1"/>
</dbReference>
<dbReference type="SUPFAM" id="SSF53474">
    <property type="entry name" value="alpha/beta-Hydrolases"/>
    <property type="match status" value="1"/>
</dbReference>
<comment type="subcellular location">
    <subcellularLocation>
        <location evidence="1">Cytoplasm</location>
        <location evidence="1">Cytosol</location>
    </subcellularLocation>
</comment>
<feature type="domain" description="Peptidase S9A N-terminal" evidence="10">
    <location>
        <begin position="83"/>
        <end position="408"/>
    </location>
</feature>
<dbReference type="InterPro" id="IPR051543">
    <property type="entry name" value="Serine_Peptidase_S9A"/>
</dbReference>
<dbReference type="InterPro" id="IPR029058">
    <property type="entry name" value="AB_hydrolase_fold"/>
</dbReference>
<dbReference type="GO" id="GO:0005856">
    <property type="term" value="C:cytoskeleton"/>
    <property type="evidence" value="ECO:0007669"/>
    <property type="project" value="TreeGrafter"/>
</dbReference>
<comment type="similarity">
    <text evidence="2 8">Belongs to the peptidase S9A family.</text>
</comment>
<evidence type="ECO:0000256" key="7">
    <source>
        <dbReference type="ARBA" id="ARBA00045448"/>
    </source>
</evidence>
<keyword evidence="3" id="KW-0963">Cytoplasm</keyword>
<evidence type="ECO:0000259" key="9">
    <source>
        <dbReference type="Pfam" id="PF00326"/>
    </source>
</evidence>
<feature type="domain" description="Peptidase S9 prolyl oligopeptidase catalytic" evidence="9">
    <location>
        <begin position="468"/>
        <end position="645"/>
    </location>
</feature>
<evidence type="ECO:0000259" key="10">
    <source>
        <dbReference type="Pfam" id="PF02897"/>
    </source>
</evidence>
<keyword evidence="4 8" id="KW-0645">Protease</keyword>
<dbReference type="PANTHER" id="PTHR11757:SF19">
    <property type="entry name" value="PROLYL ENDOPEPTIDASE-LIKE"/>
    <property type="match status" value="1"/>
</dbReference>
<evidence type="ECO:0000313" key="12">
    <source>
        <dbReference type="Proteomes" id="UP000694892"/>
    </source>
</evidence>
<dbReference type="InterPro" id="IPR002470">
    <property type="entry name" value="Peptidase_S9A"/>
</dbReference>
<dbReference type="FunFam" id="3.40.50.1820:FF:000050">
    <property type="entry name" value="prolyl endopeptidase-like isoform X2"/>
    <property type="match status" value="1"/>
</dbReference>
<keyword evidence="6 8" id="KW-0720">Serine protease</keyword>
<keyword evidence="5 8" id="KW-0378">Hydrolase</keyword>
<sequence>MMRNLAQQVGLFVCRTSSGTSAWNSVISASYFSAGITSYSRSTVYRGYKAWQNLLDSEKRRWQRACAKYQGLVTSLEKRLCDMHERYSTGDEKGMITYEDYIYFEDNGCICRYKPNTGEDSLEVLLTAEDLGLGDYEIQKIRVSPKQKFMAVTLKGYEREESTCVVVKLDNGPQVTHCIENVFSCEWATDRMLLHTSQVNVQCRQVFATDFSDANGAAQLVYTENDPRFFVDLYCTRDKRFITINSNSKSTSEVRLIDNRCPFEPPVLVQKRIAGVIYYIEHSNGCLYMLRRHGEAAEYKILKAAVSSGMKHWEPVYEVQERTKLVDMEMLKDHCLLFLKNHNQLSLEVIGLPSGAVLQSIKLPAWACALELDHQAEYGAGTVGFSLSSPVHPPVNFEYSLRKKQLSVDTSHRSDGIHQFHTLRLEAKSKDGTSVPLTLLYKDSEKQMRHRPLLIHVYGAYGMDLNMSFKVEKRMLVEEGWLLAYCHVRGGGELGCNWHSEGVLDKKLNGLEDLGSCISHLHGLGYSQPHYSAVEAASAGGVLAGALCNSAPRLFRAVVLEAPFLDVLNTMMNVSLPLTIEEQEEWGNPLSDEKYHRYIKSYCPYQNITPQNYPCVLITAYENDQRVPIQGLLGYITRLRKAARDYCHESRTSESRIPHIYLDVHPGGSHCDSLSWEESLRKVATQLAFLHMELKLDIPRRCKGSTQ</sequence>
<dbReference type="GO" id="GO:0005829">
    <property type="term" value="C:cytosol"/>
    <property type="evidence" value="ECO:0007669"/>
    <property type="project" value="UniProtKB-SubCell"/>
</dbReference>
<dbReference type="InterPro" id="IPR001375">
    <property type="entry name" value="Peptidase_S9_cat"/>
</dbReference>
<evidence type="ECO:0000256" key="4">
    <source>
        <dbReference type="ARBA" id="ARBA00022670"/>
    </source>
</evidence>
<dbReference type="PANTHER" id="PTHR11757">
    <property type="entry name" value="PROTEASE FAMILY S9A OLIGOPEPTIDASE"/>
    <property type="match status" value="1"/>
</dbReference>
<dbReference type="Pfam" id="PF02897">
    <property type="entry name" value="Peptidase_S9_N"/>
    <property type="match status" value="1"/>
</dbReference>
<dbReference type="Pfam" id="PF00326">
    <property type="entry name" value="Peptidase_S9"/>
    <property type="match status" value="1"/>
</dbReference>
<accession>A0A974CTU1</accession>
<dbReference type="GO" id="GO:0004252">
    <property type="term" value="F:serine-type endopeptidase activity"/>
    <property type="evidence" value="ECO:0007669"/>
    <property type="project" value="UniProtKB-UniRule"/>
</dbReference>
<comment type="function">
    <text evidence="7">Serine peptidase whose precise substrate specificity remains unclear. Does not cleave peptides after a arginine or lysine residue. Regulates trans-Golgi network morphology and sorting by regulating the membrane binding of the AP-1 complex. May play a role in the regulation of synaptic vesicle exocytosis.</text>
</comment>
<organism evidence="11 12">
    <name type="scientific">Xenopus laevis</name>
    <name type="common">African clawed frog</name>
    <dbReference type="NCBI Taxonomy" id="8355"/>
    <lineage>
        <taxon>Eukaryota</taxon>
        <taxon>Metazoa</taxon>
        <taxon>Chordata</taxon>
        <taxon>Craniata</taxon>
        <taxon>Vertebrata</taxon>
        <taxon>Euteleostomi</taxon>
        <taxon>Amphibia</taxon>
        <taxon>Batrachia</taxon>
        <taxon>Anura</taxon>
        <taxon>Pipoidea</taxon>
        <taxon>Pipidae</taxon>
        <taxon>Xenopodinae</taxon>
        <taxon>Xenopus</taxon>
        <taxon>Xenopus</taxon>
    </lineage>
</organism>
<evidence type="ECO:0000313" key="11">
    <source>
        <dbReference type="EMBL" id="OCT79342.1"/>
    </source>
</evidence>
<name>A0A974CTU1_XENLA</name>
<dbReference type="Proteomes" id="UP000694892">
    <property type="component" value="Chromosome 5L"/>
</dbReference>
<dbReference type="GO" id="GO:0005794">
    <property type="term" value="C:Golgi apparatus"/>
    <property type="evidence" value="ECO:0007669"/>
    <property type="project" value="TreeGrafter"/>
</dbReference>
<evidence type="ECO:0000256" key="2">
    <source>
        <dbReference type="ARBA" id="ARBA00005228"/>
    </source>
</evidence>
<dbReference type="FunFam" id="2.130.10.120:FF:000002">
    <property type="entry name" value="prolyl endopeptidase-like isoform X1"/>
    <property type="match status" value="1"/>
</dbReference>